<evidence type="ECO:0000256" key="5">
    <source>
        <dbReference type="SAM" id="MobiDB-lite"/>
    </source>
</evidence>
<feature type="transmembrane region" description="Helical" evidence="6">
    <location>
        <begin position="174"/>
        <end position="201"/>
    </location>
</feature>
<organism evidence="7 8">
    <name type="scientific">Aureobasidium melanogenum</name>
    <name type="common">Aureobasidium pullulans var. melanogenum</name>
    <dbReference type="NCBI Taxonomy" id="46634"/>
    <lineage>
        <taxon>Eukaryota</taxon>
        <taxon>Fungi</taxon>
        <taxon>Dikarya</taxon>
        <taxon>Ascomycota</taxon>
        <taxon>Pezizomycotina</taxon>
        <taxon>Dothideomycetes</taxon>
        <taxon>Dothideomycetidae</taxon>
        <taxon>Dothideales</taxon>
        <taxon>Saccotheciaceae</taxon>
        <taxon>Aureobasidium</taxon>
    </lineage>
</organism>
<keyword evidence="2 6" id="KW-0812">Transmembrane</keyword>
<reference evidence="7" key="2">
    <citation type="submission" date="2021-08" db="EMBL/GenBank/DDBJ databases">
        <authorList>
            <person name="Gostincar C."/>
            <person name="Sun X."/>
            <person name="Song Z."/>
            <person name="Gunde-Cimerman N."/>
        </authorList>
    </citation>
    <scope>NUCLEOTIDE SEQUENCE</scope>
    <source>
        <strain evidence="7">EXF-8016</strain>
    </source>
</reference>
<feature type="transmembrane region" description="Helical" evidence="6">
    <location>
        <begin position="358"/>
        <end position="377"/>
    </location>
</feature>
<feature type="region of interest" description="Disordered" evidence="5">
    <location>
        <begin position="1"/>
        <end position="33"/>
    </location>
</feature>
<evidence type="ECO:0000256" key="2">
    <source>
        <dbReference type="ARBA" id="ARBA00022692"/>
    </source>
</evidence>
<feature type="transmembrane region" description="Helical" evidence="6">
    <location>
        <begin position="146"/>
        <end position="168"/>
    </location>
</feature>
<dbReference type="Gene3D" id="1.50.10.150">
    <property type="entry name" value="Voltage-dependent anion channel"/>
    <property type="match status" value="1"/>
</dbReference>
<sequence>MASRRRETQGGSNAASDLSHATTATNGSNGDLEGRMKDLEKQIAHRKPHNHRRISDVSPEGTDKQITLKERLHHFTWAWFTLTMSTGGFATLLSVQPHTFTGILTIGTIVYIFDIVLFLFLCAGITARFIMFPGTFHKSLKHPTEALFFPTFWLSLPTIIGGMNNYGASHVGEWLIVVLRVLFWIYFFCTLLVAIFQYWYLFMAKQLLVKSMAPSWILPVFPVMLTGTLASIIASNQPPDQRMPIIVAGVACQGLGWTVAVMLYAVMLVRLFEYGLPPPNARPGMFICVGPPGFTILALIGMSKALPEGYGYFATNPTAIPALQAVALFVCVFIWMIGFWWFCIAVVSLLYGAKKMSFSLVNWALVFPNTGFTIAVIDIGEQFQSQGVMWVGSIMSIFIFIAWFFTIIFHAKAVLTRRMMMPGMDEDQGEEDET</sequence>
<evidence type="ECO:0000256" key="3">
    <source>
        <dbReference type="ARBA" id="ARBA00022989"/>
    </source>
</evidence>
<dbReference type="PANTHER" id="PTHR31162">
    <property type="entry name" value="MALIC ACID TRANSPORT PROTEIN-RELATED"/>
    <property type="match status" value="1"/>
</dbReference>
<feature type="transmembrane region" description="Helical" evidence="6">
    <location>
        <begin position="322"/>
        <end position="351"/>
    </location>
</feature>
<feature type="transmembrane region" description="Helical" evidence="6">
    <location>
        <begin position="284"/>
        <end position="302"/>
    </location>
</feature>
<feature type="transmembrane region" description="Helical" evidence="6">
    <location>
        <begin position="245"/>
        <end position="272"/>
    </location>
</feature>
<proteinExistence type="predicted"/>
<feature type="compositionally biased region" description="Polar residues" evidence="5">
    <location>
        <begin position="9"/>
        <end position="29"/>
    </location>
</feature>
<dbReference type="InterPro" id="IPR038665">
    <property type="entry name" value="Voltage-dep_anion_channel_sf"/>
</dbReference>
<comment type="caution">
    <text evidence="7">The sequence shown here is derived from an EMBL/GenBank/DDBJ whole genome shotgun (WGS) entry which is preliminary data.</text>
</comment>
<dbReference type="Proteomes" id="UP000767238">
    <property type="component" value="Unassembled WGS sequence"/>
</dbReference>
<dbReference type="OrthoDB" id="2901184at2759"/>
<dbReference type="GO" id="GO:0015140">
    <property type="term" value="F:malate transmembrane transporter activity"/>
    <property type="evidence" value="ECO:0007669"/>
    <property type="project" value="InterPro"/>
</dbReference>
<feature type="non-terminal residue" evidence="7">
    <location>
        <position position="434"/>
    </location>
</feature>
<dbReference type="EMBL" id="JAHFYH010000031">
    <property type="protein sequence ID" value="KAH0221698.1"/>
    <property type="molecule type" value="Genomic_DNA"/>
</dbReference>
<dbReference type="InterPro" id="IPR004695">
    <property type="entry name" value="SLAC1/Mae1/Ssu1/TehA"/>
</dbReference>
<protein>
    <submittedName>
        <fullName evidence="7">Malic acid transporter</fullName>
    </submittedName>
</protein>
<comment type="subcellular location">
    <subcellularLocation>
        <location evidence="1">Membrane</location>
        <topology evidence="1">Multi-pass membrane protein</topology>
    </subcellularLocation>
</comment>
<dbReference type="PANTHER" id="PTHR31162:SF0">
    <property type="entry name" value="MALIC ACID TRANSPORT PROTEIN"/>
    <property type="match status" value="1"/>
</dbReference>
<feature type="transmembrane region" description="Helical" evidence="6">
    <location>
        <begin position="75"/>
        <end position="95"/>
    </location>
</feature>
<accession>A0A9P8GIY3</accession>
<evidence type="ECO:0000256" key="4">
    <source>
        <dbReference type="ARBA" id="ARBA00023136"/>
    </source>
</evidence>
<gene>
    <name evidence="7" type="ORF">KCV03_g5007</name>
</gene>
<feature type="transmembrane region" description="Helical" evidence="6">
    <location>
        <begin position="389"/>
        <end position="411"/>
    </location>
</feature>
<evidence type="ECO:0000256" key="6">
    <source>
        <dbReference type="SAM" id="Phobius"/>
    </source>
</evidence>
<dbReference type="AlphaFoldDB" id="A0A9P8GIY3"/>
<evidence type="ECO:0000313" key="8">
    <source>
        <dbReference type="Proteomes" id="UP000767238"/>
    </source>
</evidence>
<evidence type="ECO:0000313" key="7">
    <source>
        <dbReference type="EMBL" id="KAH0221698.1"/>
    </source>
</evidence>
<name>A0A9P8GIY3_AURME</name>
<evidence type="ECO:0000256" key="1">
    <source>
        <dbReference type="ARBA" id="ARBA00004141"/>
    </source>
</evidence>
<dbReference type="InterPro" id="IPR030185">
    <property type="entry name" value="Mae1"/>
</dbReference>
<keyword evidence="3 6" id="KW-1133">Transmembrane helix</keyword>
<dbReference type="CDD" id="cd09317">
    <property type="entry name" value="TDT_Mae1_like"/>
    <property type="match status" value="1"/>
</dbReference>
<dbReference type="Pfam" id="PF03595">
    <property type="entry name" value="SLAC1"/>
    <property type="match status" value="1"/>
</dbReference>
<feature type="transmembrane region" description="Helical" evidence="6">
    <location>
        <begin position="101"/>
        <end position="125"/>
    </location>
</feature>
<feature type="transmembrane region" description="Helical" evidence="6">
    <location>
        <begin position="213"/>
        <end position="233"/>
    </location>
</feature>
<keyword evidence="4 6" id="KW-0472">Membrane</keyword>
<reference evidence="7" key="1">
    <citation type="journal article" date="2021" name="J Fungi (Basel)">
        <title>Virulence traits and population genomics of the black yeast Aureobasidium melanogenum.</title>
        <authorList>
            <person name="Cernosa A."/>
            <person name="Sun X."/>
            <person name="Gostincar C."/>
            <person name="Fang C."/>
            <person name="Gunde-Cimerman N."/>
            <person name="Song Z."/>
        </authorList>
    </citation>
    <scope>NUCLEOTIDE SEQUENCE</scope>
    <source>
        <strain evidence="7">EXF-8016</strain>
    </source>
</reference>
<dbReference type="GO" id="GO:0016020">
    <property type="term" value="C:membrane"/>
    <property type="evidence" value="ECO:0007669"/>
    <property type="project" value="UniProtKB-SubCell"/>
</dbReference>